<reference evidence="8" key="1">
    <citation type="submission" date="2023-03" db="EMBL/GenBank/DDBJ databases">
        <title>Chitinimonas shenzhenensis gen. nov., sp. nov., a novel member of family Burkholderiaceae isolated from activated sludge collected in Shen Zhen, China.</title>
        <authorList>
            <person name="Wang X."/>
        </authorList>
    </citation>
    <scope>NUCLEOTIDE SEQUENCE</scope>
    <source>
        <strain evidence="8">DQS-5</strain>
    </source>
</reference>
<protein>
    <submittedName>
        <fullName evidence="8">Response regulator transcription factor</fullName>
    </submittedName>
</protein>
<keyword evidence="9" id="KW-1185">Reference proteome</keyword>
<evidence type="ECO:0000256" key="4">
    <source>
        <dbReference type="ARBA" id="ARBA00023163"/>
    </source>
</evidence>
<feature type="modified residue" description="4-aspartylphosphate" evidence="5">
    <location>
        <position position="54"/>
    </location>
</feature>
<evidence type="ECO:0000256" key="2">
    <source>
        <dbReference type="ARBA" id="ARBA00023015"/>
    </source>
</evidence>
<dbReference type="Pfam" id="PF00072">
    <property type="entry name" value="Response_reg"/>
    <property type="match status" value="1"/>
</dbReference>
<evidence type="ECO:0000256" key="5">
    <source>
        <dbReference type="PROSITE-ProRule" id="PRU00169"/>
    </source>
</evidence>
<keyword evidence="4" id="KW-0804">Transcription</keyword>
<dbReference type="InterPro" id="IPR039420">
    <property type="entry name" value="WalR-like"/>
</dbReference>
<evidence type="ECO:0000259" key="7">
    <source>
        <dbReference type="PROSITE" id="PS50110"/>
    </source>
</evidence>
<dbReference type="Proteomes" id="UP001172778">
    <property type="component" value="Unassembled WGS sequence"/>
</dbReference>
<dbReference type="PANTHER" id="PTHR43214">
    <property type="entry name" value="TWO-COMPONENT RESPONSE REGULATOR"/>
    <property type="match status" value="1"/>
</dbReference>
<dbReference type="InterPro" id="IPR011006">
    <property type="entry name" value="CheY-like_superfamily"/>
</dbReference>
<dbReference type="RefSeq" id="WP_284099061.1">
    <property type="nucleotide sequence ID" value="NZ_JARRAF010000002.1"/>
</dbReference>
<dbReference type="Pfam" id="PF00196">
    <property type="entry name" value="GerE"/>
    <property type="match status" value="1"/>
</dbReference>
<accession>A0ABT7DVU0</accession>
<dbReference type="CDD" id="cd06170">
    <property type="entry name" value="LuxR_C_like"/>
    <property type="match status" value="1"/>
</dbReference>
<proteinExistence type="predicted"/>
<dbReference type="PROSITE" id="PS50110">
    <property type="entry name" value="RESPONSE_REGULATORY"/>
    <property type="match status" value="1"/>
</dbReference>
<dbReference type="SUPFAM" id="SSF46894">
    <property type="entry name" value="C-terminal effector domain of the bipartite response regulators"/>
    <property type="match status" value="1"/>
</dbReference>
<dbReference type="EMBL" id="JARRAF010000002">
    <property type="protein sequence ID" value="MDK2122772.1"/>
    <property type="molecule type" value="Genomic_DNA"/>
</dbReference>
<dbReference type="InterPro" id="IPR016032">
    <property type="entry name" value="Sig_transdc_resp-reg_C-effctor"/>
</dbReference>
<comment type="caution">
    <text evidence="8">The sequence shown here is derived from an EMBL/GenBank/DDBJ whole genome shotgun (WGS) entry which is preliminary data.</text>
</comment>
<name>A0ABT7DVU0_9NEIS</name>
<dbReference type="InterPro" id="IPR001789">
    <property type="entry name" value="Sig_transdc_resp-reg_receiver"/>
</dbReference>
<dbReference type="SMART" id="SM00448">
    <property type="entry name" value="REC"/>
    <property type="match status" value="1"/>
</dbReference>
<dbReference type="InterPro" id="IPR058245">
    <property type="entry name" value="NreC/VraR/RcsB-like_REC"/>
</dbReference>
<dbReference type="InterPro" id="IPR000792">
    <property type="entry name" value="Tscrpt_reg_LuxR_C"/>
</dbReference>
<evidence type="ECO:0000256" key="3">
    <source>
        <dbReference type="ARBA" id="ARBA00023125"/>
    </source>
</evidence>
<dbReference type="SMART" id="SM00421">
    <property type="entry name" value="HTH_LUXR"/>
    <property type="match status" value="1"/>
</dbReference>
<sequence>MIRVVLADDHALLREGLRLILESESDIQVVAEAGDGSEALRRIVAERPDVVVLDLEMPVMGGLDVLRELSLRGGSARVIVLSMHDSLRHIRDAVRSGARAYLPKGTVGCELLTAVRAVHAGQRYFAVDVADRLADVLLSPAQSDALLDSLSERERQVLQMVVEGKSSAEIGRLLFLSPKTVDTYRSRLMQKLGIDDIPGLVRYAVRQGLIPLE</sequence>
<evidence type="ECO:0000256" key="1">
    <source>
        <dbReference type="ARBA" id="ARBA00022553"/>
    </source>
</evidence>
<dbReference type="PROSITE" id="PS00622">
    <property type="entry name" value="HTH_LUXR_1"/>
    <property type="match status" value="1"/>
</dbReference>
<dbReference type="PANTHER" id="PTHR43214:SF41">
    <property type="entry name" value="NITRATE_NITRITE RESPONSE REGULATOR PROTEIN NARP"/>
    <property type="match status" value="1"/>
</dbReference>
<organism evidence="8 9">
    <name type="scientific">Parachitinimonas caeni</name>
    <dbReference type="NCBI Taxonomy" id="3031301"/>
    <lineage>
        <taxon>Bacteria</taxon>
        <taxon>Pseudomonadati</taxon>
        <taxon>Pseudomonadota</taxon>
        <taxon>Betaproteobacteria</taxon>
        <taxon>Neisseriales</taxon>
        <taxon>Chitinibacteraceae</taxon>
        <taxon>Parachitinimonas</taxon>
    </lineage>
</organism>
<dbReference type="PROSITE" id="PS50043">
    <property type="entry name" value="HTH_LUXR_2"/>
    <property type="match status" value="1"/>
</dbReference>
<evidence type="ECO:0000259" key="6">
    <source>
        <dbReference type="PROSITE" id="PS50043"/>
    </source>
</evidence>
<dbReference type="PRINTS" id="PR00038">
    <property type="entry name" value="HTHLUXR"/>
</dbReference>
<dbReference type="CDD" id="cd17535">
    <property type="entry name" value="REC_NarL-like"/>
    <property type="match status" value="1"/>
</dbReference>
<keyword evidence="1 5" id="KW-0597">Phosphoprotein</keyword>
<evidence type="ECO:0000313" key="8">
    <source>
        <dbReference type="EMBL" id="MDK2122772.1"/>
    </source>
</evidence>
<dbReference type="SUPFAM" id="SSF52172">
    <property type="entry name" value="CheY-like"/>
    <property type="match status" value="1"/>
</dbReference>
<dbReference type="Gene3D" id="3.40.50.2300">
    <property type="match status" value="1"/>
</dbReference>
<feature type="domain" description="HTH luxR-type" evidence="6">
    <location>
        <begin position="143"/>
        <end position="208"/>
    </location>
</feature>
<gene>
    <name evidence="8" type="ORF">PZA18_01775</name>
</gene>
<keyword evidence="3" id="KW-0238">DNA-binding</keyword>
<evidence type="ECO:0000313" key="9">
    <source>
        <dbReference type="Proteomes" id="UP001172778"/>
    </source>
</evidence>
<keyword evidence="2" id="KW-0805">Transcription regulation</keyword>
<feature type="domain" description="Response regulatory" evidence="7">
    <location>
        <begin position="3"/>
        <end position="119"/>
    </location>
</feature>